<dbReference type="EMBL" id="JAGMVJ010000026">
    <property type="protein sequence ID" value="KAH7070817.1"/>
    <property type="molecule type" value="Genomic_DNA"/>
</dbReference>
<feature type="non-terminal residue" evidence="2">
    <location>
        <position position="1"/>
    </location>
</feature>
<evidence type="ECO:0000313" key="3">
    <source>
        <dbReference type="Proteomes" id="UP000813461"/>
    </source>
</evidence>
<comment type="caution">
    <text evidence="2">The sequence shown here is derived from an EMBL/GenBank/DDBJ whole genome shotgun (WGS) entry which is preliminary data.</text>
</comment>
<name>A0A8K0QU31_9PLEO</name>
<organism evidence="2 3">
    <name type="scientific">Paraphoma chrysanthemicola</name>
    <dbReference type="NCBI Taxonomy" id="798071"/>
    <lineage>
        <taxon>Eukaryota</taxon>
        <taxon>Fungi</taxon>
        <taxon>Dikarya</taxon>
        <taxon>Ascomycota</taxon>
        <taxon>Pezizomycotina</taxon>
        <taxon>Dothideomycetes</taxon>
        <taxon>Pleosporomycetidae</taxon>
        <taxon>Pleosporales</taxon>
        <taxon>Pleosporineae</taxon>
        <taxon>Phaeosphaeriaceae</taxon>
        <taxon>Paraphoma</taxon>
    </lineage>
</organism>
<dbReference type="AlphaFoldDB" id="A0A8K0QU31"/>
<dbReference type="Proteomes" id="UP000813461">
    <property type="component" value="Unassembled WGS sequence"/>
</dbReference>
<dbReference type="Pfam" id="PF05551">
    <property type="entry name" value="zf-His_Me_endon"/>
    <property type="match status" value="1"/>
</dbReference>
<dbReference type="Gene3D" id="3.90.75.10">
    <property type="entry name" value="Homing Intron 3 (I-ppo) Encoded Endonuclease, Chain A"/>
    <property type="match status" value="1"/>
</dbReference>
<sequence length="160" mass="17148">PQVRSLTHGDLLFPGQDLPFGHCAVLVRRERKGGAVVETPALREGGENNDSPRITGLEGLTAGNANGKSKIYAYHIAAAQRAYTHPEPGLTEALLRSVAKNKTNSSTTTLTVMHLCGNKWCVEGSHLAVGSKKYNDQQTFCHRGLQSAISLAEVGQVQNS</sequence>
<proteinExistence type="predicted"/>
<gene>
    <name evidence="2" type="ORF">FB567DRAFT_422162</name>
</gene>
<reference evidence="2" key="1">
    <citation type="journal article" date="2021" name="Nat. Commun.">
        <title>Genetic determinants of endophytism in the Arabidopsis root mycobiome.</title>
        <authorList>
            <person name="Mesny F."/>
            <person name="Miyauchi S."/>
            <person name="Thiergart T."/>
            <person name="Pickel B."/>
            <person name="Atanasova L."/>
            <person name="Karlsson M."/>
            <person name="Huettel B."/>
            <person name="Barry K.W."/>
            <person name="Haridas S."/>
            <person name="Chen C."/>
            <person name="Bauer D."/>
            <person name="Andreopoulos W."/>
            <person name="Pangilinan J."/>
            <person name="LaButti K."/>
            <person name="Riley R."/>
            <person name="Lipzen A."/>
            <person name="Clum A."/>
            <person name="Drula E."/>
            <person name="Henrissat B."/>
            <person name="Kohler A."/>
            <person name="Grigoriev I.V."/>
            <person name="Martin F.M."/>
            <person name="Hacquard S."/>
        </authorList>
    </citation>
    <scope>NUCLEOTIDE SEQUENCE</scope>
    <source>
        <strain evidence="2">MPI-SDFR-AT-0120</strain>
    </source>
</reference>
<dbReference type="InterPro" id="IPR044930">
    <property type="entry name" value="Homing_endonuclease_His-Me"/>
</dbReference>
<dbReference type="InterPro" id="IPR044925">
    <property type="entry name" value="His-Me_finger_sf"/>
</dbReference>
<feature type="domain" description="Zinc-binding loop region of homing endonuclease" evidence="1">
    <location>
        <begin position="67"/>
        <end position="157"/>
    </location>
</feature>
<dbReference type="SUPFAM" id="SSF54060">
    <property type="entry name" value="His-Me finger endonucleases"/>
    <property type="match status" value="1"/>
</dbReference>
<evidence type="ECO:0000259" key="1">
    <source>
        <dbReference type="Pfam" id="PF05551"/>
    </source>
</evidence>
<feature type="non-terminal residue" evidence="2">
    <location>
        <position position="160"/>
    </location>
</feature>
<keyword evidence="3" id="KW-1185">Reference proteome</keyword>
<evidence type="ECO:0000313" key="2">
    <source>
        <dbReference type="EMBL" id="KAH7070817.1"/>
    </source>
</evidence>
<dbReference type="GO" id="GO:0004519">
    <property type="term" value="F:endonuclease activity"/>
    <property type="evidence" value="ECO:0007669"/>
    <property type="project" value="InterPro"/>
</dbReference>
<accession>A0A8K0QU31</accession>
<dbReference type="OrthoDB" id="10497559at2759"/>
<protein>
    <recommendedName>
        <fullName evidence="1">Zinc-binding loop region of homing endonuclease domain-containing protein</fullName>
    </recommendedName>
</protein>
<dbReference type="InterPro" id="IPR008704">
    <property type="entry name" value="Endonuclease_Zinc-binding_loop"/>
</dbReference>